<dbReference type="Proteomes" id="UP001501195">
    <property type="component" value="Unassembled WGS sequence"/>
</dbReference>
<evidence type="ECO:0000256" key="2">
    <source>
        <dbReference type="ARBA" id="ARBA00023125"/>
    </source>
</evidence>
<organism evidence="6 7">
    <name type="scientific">Kineococcus glutinatus</name>
    <dbReference type="NCBI Taxonomy" id="1070872"/>
    <lineage>
        <taxon>Bacteria</taxon>
        <taxon>Bacillati</taxon>
        <taxon>Actinomycetota</taxon>
        <taxon>Actinomycetes</taxon>
        <taxon>Kineosporiales</taxon>
        <taxon>Kineosporiaceae</taxon>
        <taxon>Kineococcus</taxon>
    </lineage>
</organism>
<feature type="domain" description="Transcriptional regulator LacI/GalR-like sensor" evidence="5">
    <location>
        <begin position="24"/>
        <end position="119"/>
    </location>
</feature>
<keyword evidence="3" id="KW-0804">Transcription</keyword>
<dbReference type="InterPro" id="IPR046335">
    <property type="entry name" value="LacI/GalR-like_sensor"/>
</dbReference>
<evidence type="ECO:0000259" key="5">
    <source>
        <dbReference type="Pfam" id="PF13377"/>
    </source>
</evidence>
<dbReference type="InterPro" id="IPR028082">
    <property type="entry name" value="Peripla_BP_I"/>
</dbReference>
<evidence type="ECO:0000313" key="6">
    <source>
        <dbReference type="EMBL" id="GAA4974226.1"/>
    </source>
</evidence>
<keyword evidence="2" id="KW-0238">DNA-binding</keyword>
<keyword evidence="1" id="KW-0805">Transcription regulation</keyword>
<keyword evidence="7" id="KW-1185">Reference proteome</keyword>
<protein>
    <recommendedName>
        <fullName evidence="5">Transcriptional regulator LacI/GalR-like sensor domain-containing protein</fullName>
    </recommendedName>
</protein>
<dbReference type="EMBL" id="BAABIL010000186">
    <property type="protein sequence ID" value="GAA4974226.1"/>
    <property type="molecule type" value="Genomic_DNA"/>
</dbReference>
<name>A0ABP9HMD9_9ACTN</name>
<dbReference type="Pfam" id="PF13377">
    <property type="entry name" value="Peripla_BP_3"/>
    <property type="match status" value="1"/>
</dbReference>
<dbReference type="Gene3D" id="3.40.50.2300">
    <property type="match status" value="1"/>
</dbReference>
<reference evidence="7" key="1">
    <citation type="journal article" date="2019" name="Int. J. Syst. Evol. Microbiol.">
        <title>The Global Catalogue of Microorganisms (GCM) 10K type strain sequencing project: providing services to taxonomists for standard genome sequencing and annotation.</title>
        <authorList>
            <consortium name="The Broad Institute Genomics Platform"/>
            <consortium name="The Broad Institute Genome Sequencing Center for Infectious Disease"/>
            <person name="Wu L."/>
            <person name="Ma J."/>
        </authorList>
    </citation>
    <scope>NUCLEOTIDE SEQUENCE [LARGE SCALE GENOMIC DNA]</scope>
    <source>
        <strain evidence="7">JCM 18126</strain>
    </source>
</reference>
<dbReference type="SUPFAM" id="SSF53822">
    <property type="entry name" value="Periplasmic binding protein-like I"/>
    <property type="match status" value="1"/>
</dbReference>
<proteinExistence type="predicted"/>
<comment type="caution">
    <text evidence="6">The sequence shown here is derived from an EMBL/GenBank/DDBJ whole genome shotgun (WGS) entry which is preliminary data.</text>
</comment>
<evidence type="ECO:0000313" key="7">
    <source>
        <dbReference type="Proteomes" id="UP001501195"/>
    </source>
</evidence>
<accession>A0ABP9HMD9</accession>
<evidence type="ECO:0000256" key="1">
    <source>
        <dbReference type="ARBA" id="ARBA00023015"/>
    </source>
</evidence>
<evidence type="ECO:0000256" key="3">
    <source>
        <dbReference type="ARBA" id="ARBA00023163"/>
    </source>
</evidence>
<feature type="region of interest" description="Disordered" evidence="4">
    <location>
        <begin position="99"/>
        <end position="123"/>
    </location>
</feature>
<evidence type="ECO:0000256" key="4">
    <source>
        <dbReference type="SAM" id="MobiDB-lite"/>
    </source>
</evidence>
<sequence length="123" mass="12627">MVVPVEPSRAGARAAVAAALAGGRGATGLVVANSAVVQEVVRALAARALVPGRDVPVVALCTDATAEAVEPPVTNVSLEPRDVSRRAMRILFALLDDEQDAPPSGVTLVQPRLTRRASTAPRS</sequence>
<gene>
    <name evidence="6" type="ORF">GCM10023225_14330</name>
</gene>